<dbReference type="InterPro" id="IPR036390">
    <property type="entry name" value="WH_DNA-bd_sf"/>
</dbReference>
<gene>
    <name evidence="7" type="ORF">DY251_15185</name>
</gene>
<accession>A0A371XBH8</accession>
<dbReference type="FunFam" id="1.10.10.10:FF:000001">
    <property type="entry name" value="LysR family transcriptional regulator"/>
    <property type="match status" value="1"/>
</dbReference>
<evidence type="ECO:0000256" key="4">
    <source>
        <dbReference type="ARBA" id="ARBA00023159"/>
    </source>
</evidence>
<evidence type="ECO:0000313" key="7">
    <source>
        <dbReference type="EMBL" id="RFC66595.1"/>
    </source>
</evidence>
<keyword evidence="4" id="KW-0010">Activator</keyword>
<dbReference type="InterPro" id="IPR036388">
    <property type="entry name" value="WH-like_DNA-bd_sf"/>
</dbReference>
<dbReference type="Gene3D" id="3.40.190.290">
    <property type="match status" value="1"/>
</dbReference>
<dbReference type="Proteomes" id="UP000262379">
    <property type="component" value="Unassembled WGS sequence"/>
</dbReference>
<dbReference type="RefSeq" id="WP_116624772.1">
    <property type="nucleotide sequence ID" value="NZ_QURN01000012.1"/>
</dbReference>
<proteinExistence type="inferred from homology"/>
<dbReference type="Pfam" id="PF03466">
    <property type="entry name" value="LysR_substrate"/>
    <property type="match status" value="1"/>
</dbReference>
<protein>
    <submittedName>
        <fullName evidence="7">LysR family transcriptional regulator</fullName>
    </submittedName>
</protein>
<dbReference type="AlphaFoldDB" id="A0A371XBH8"/>
<evidence type="ECO:0000259" key="6">
    <source>
        <dbReference type="PROSITE" id="PS50931"/>
    </source>
</evidence>
<reference evidence="8" key="1">
    <citation type="submission" date="2018-08" db="EMBL/GenBank/DDBJ databases">
        <authorList>
            <person name="Im W.T."/>
        </authorList>
    </citation>
    <scope>NUCLEOTIDE SEQUENCE [LARGE SCALE GENOMIC DNA]</scope>
    <source>
        <strain evidence="8">LA-28</strain>
    </source>
</reference>
<dbReference type="GO" id="GO:0003700">
    <property type="term" value="F:DNA-binding transcription factor activity"/>
    <property type="evidence" value="ECO:0007669"/>
    <property type="project" value="InterPro"/>
</dbReference>
<dbReference type="GO" id="GO:2000142">
    <property type="term" value="P:regulation of DNA-templated transcription initiation"/>
    <property type="evidence" value="ECO:0007669"/>
    <property type="project" value="TreeGrafter"/>
</dbReference>
<keyword evidence="3" id="KW-0238">DNA-binding</keyword>
<dbReference type="Pfam" id="PF00126">
    <property type="entry name" value="HTH_1"/>
    <property type="match status" value="1"/>
</dbReference>
<evidence type="ECO:0000256" key="5">
    <source>
        <dbReference type="ARBA" id="ARBA00023163"/>
    </source>
</evidence>
<keyword evidence="2" id="KW-0805">Transcription regulation</keyword>
<evidence type="ECO:0000256" key="1">
    <source>
        <dbReference type="ARBA" id="ARBA00009437"/>
    </source>
</evidence>
<keyword evidence="5" id="KW-0804">Transcription</keyword>
<comment type="similarity">
    <text evidence="1">Belongs to the LysR transcriptional regulatory family.</text>
</comment>
<dbReference type="EMBL" id="QURN01000012">
    <property type="protein sequence ID" value="RFC66595.1"/>
    <property type="molecule type" value="Genomic_DNA"/>
</dbReference>
<organism evidence="7 8">
    <name type="scientific">Mesorhizobium denitrificans</name>
    <dbReference type="NCBI Taxonomy" id="2294114"/>
    <lineage>
        <taxon>Bacteria</taxon>
        <taxon>Pseudomonadati</taxon>
        <taxon>Pseudomonadota</taxon>
        <taxon>Alphaproteobacteria</taxon>
        <taxon>Hyphomicrobiales</taxon>
        <taxon>Phyllobacteriaceae</taxon>
        <taxon>Mesorhizobium</taxon>
    </lineage>
</organism>
<name>A0A371XBH8_9HYPH</name>
<evidence type="ECO:0000256" key="2">
    <source>
        <dbReference type="ARBA" id="ARBA00023015"/>
    </source>
</evidence>
<dbReference type="Gene3D" id="1.10.10.10">
    <property type="entry name" value="Winged helix-like DNA-binding domain superfamily/Winged helix DNA-binding domain"/>
    <property type="match status" value="1"/>
</dbReference>
<dbReference type="PRINTS" id="PR00039">
    <property type="entry name" value="HTHLYSR"/>
</dbReference>
<dbReference type="InterPro" id="IPR000847">
    <property type="entry name" value="LysR_HTH_N"/>
</dbReference>
<dbReference type="PROSITE" id="PS50931">
    <property type="entry name" value="HTH_LYSR"/>
    <property type="match status" value="1"/>
</dbReference>
<feature type="domain" description="HTH lysR-type" evidence="6">
    <location>
        <begin position="6"/>
        <end position="63"/>
    </location>
</feature>
<dbReference type="GO" id="GO:0003677">
    <property type="term" value="F:DNA binding"/>
    <property type="evidence" value="ECO:0007669"/>
    <property type="project" value="UniProtKB-KW"/>
</dbReference>
<comment type="caution">
    <text evidence="7">The sequence shown here is derived from an EMBL/GenBank/DDBJ whole genome shotgun (WGS) entry which is preliminary data.</text>
</comment>
<dbReference type="SUPFAM" id="SSF46785">
    <property type="entry name" value="Winged helix' DNA-binding domain"/>
    <property type="match status" value="1"/>
</dbReference>
<dbReference type="SUPFAM" id="SSF53850">
    <property type="entry name" value="Periplasmic binding protein-like II"/>
    <property type="match status" value="1"/>
</dbReference>
<dbReference type="PANTHER" id="PTHR30293:SF0">
    <property type="entry name" value="NITROGEN ASSIMILATION REGULATORY PROTEIN NAC"/>
    <property type="match status" value="1"/>
</dbReference>
<dbReference type="PANTHER" id="PTHR30293">
    <property type="entry name" value="TRANSCRIPTIONAL REGULATORY PROTEIN NAC-RELATED"/>
    <property type="match status" value="1"/>
</dbReference>
<dbReference type="InterPro" id="IPR005119">
    <property type="entry name" value="LysR_subst-bd"/>
</dbReference>
<evidence type="ECO:0000313" key="8">
    <source>
        <dbReference type="Proteomes" id="UP000262379"/>
    </source>
</evidence>
<sequence length="310" mass="34265">MDKSVVDLRRLRYFVAVCEHGGFSRASHSIGIAQPSLTRQIKLLEQEVGIPLIVRTGRGAVPTLEGRYLLDRSRAHLGGIDAAVRELKARSSGLQGEAVLGVCPTIAPFFVDNIKSYLRDYHPKVNLSIVEAYSGDLMNLLRRGQLDLSLTYKPSSPNGVLIRELFSERLVYVTSFDENAERREWTLSEIQRSKLILPSRIHELRRIIDAVCEERGMNLNPDLELDSLSAVKAIVAERDTQYATILPYNSVKQDIFAKRLGAFSIDDDAMKRTIAVVTPSKGSSGDVVAKALAEIIADMSLAISQSTIVA</sequence>
<keyword evidence="8" id="KW-1185">Reference proteome</keyword>
<evidence type="ECO:0000256" key="3">
    <source>
        <dbReference type="ARBA" id="ARBA00023125"/>
    </source>
</evidence>